<keyword evidence="2" id="KW-0732">Signal</keyword>
<dbReference type="InterPro" id="IPR001370">
    <property type="entry name" value="BIR_rpt"/>
</dbReference>
<reference evidence="3" key="1">
    <citation type="submission" date="2018-11" db="EMBL/GenBank/DDBJ databases">
        <authorList>
            <person name="Alioto T."/>
            <person name="Alioto T."/>
        </authorList>
    </citation>
    <scope>NUCLEOTIDE SEQUENCE</scope>
</reference>
<comment type="caution">
    <text evidence="3">The sequence shown here is derived from an EMBL/GenBank/DDBJ whole genome shotgun (WGS) entry which is preliminary data.</text>
</comment>
<keyword evidence="4" id="KW-1185">Reference proteome</keyword>
<dbReference type="Gene3D" id="1.10.1170.10">
    <property type="entry name" value="Inhibitor Of Apoptosis Protein (2mihbC-IAP-1), Chain A"/>
    <property type="match status" value="1"/>
</dbReference>
<organism evidence="3 4">
    <name type="scientific">Mytilus galloprovincialis</name>
    <name type="common">Mediterranean mussel</name>
    <dbReference type="NCBI Taxonomy" id="29158"/>
    <lineage>
        <taxon>Eukaryota</taxon>
        <taxon>Metazoa</taxon>
        <taxon>Spiralia</taxon>
        <taxon>Lophotrochozoa</taxon>
        <taxon>Mollusca</taxon>
        <taxon>Bivalvia</taxon>
        <taxon>Autobranchia</taxon>
        <taxon>Pteriomorphia</taxon>
        <taxon>Mytilida</taxon>
        <taxon>Mytiloidea</taxon>
        <taxon>Mytilidae</taxon>
        <taxon>Mytilinae</taxon>
        <taxon>Mytilus</taxon>
    </lineage>
</organism>
<dbReference type="GO" id="GO:0005634">
    <property type="term" value="C:nucleus"/>
    <property type="evidence" value="ECO:0007669"/>
    <property type="project" value="TreeGrafter"/>
</dbReference>
<evidence type="ECO:0000313" key="4">
    <source>
        <dbReference type="Proteomes" id="UP000596742"/>
    </source>
</evidence>
<feature type="signal peptide" evidence="2">
    <location>
        <begin position="1"/>
        <end position="20"/>
    </location>
</feature>
<gene>
    <name evidence="3" type="ORF">MGAL_10B056012</name>
</gene>
<dbReference type="EMBL" id="UYJE01000789">
    <property type="protein sequence ID" value="VDH96471.1"/>
    <property type="molecule type" value="Genomic_DNA"/>
</dbReference>
<dbReference type="PROSITE" id="PS50143">
    <property type="entry name" value="BIR_REPEAT_2"/>
    <property type="match status" value="1"/>
</dbReference>
<dbReference type="PANTHER" id="PTHR10044">
    <property type="entry name" value="INHIBITOR OF APOPTOSIS"/>
    <property type="match status" value="1"/>
</dbReference>
<dbReference type="InterPro" id="IPR050784">
    <property type="entry name" value="IAP"/>
</dbReference>
<dbReference type="PANTHER" id="PTHR10044:SF139">
    <property type="entry name" value="DEATH-ASSOCIATED INHIBITOR OF APOPTOSIS 2"/>
    <property type="match status" value="1"/>
</dbReference>
<accession>A0A8B6BX06</accession>
<dbReference type="Pfam" id="PF00653">
    <property type="entry name" value="BIR"/>
    <property type="match status" value="1"/>
</dbReference>
<feature type="chain" id="PRO_5032925296" evidence="2">
    <location>
        <begin position="21"/>
        <end position="371"/>
    </location>
</feature>
<evidence type="ECO:0000256" key="2">
    <source>
        <dbReference type="SAM" id="SignalP"/>
    </source>
</evidence>
<dbReference type="GO" id="GO:0005737">
    <property type="term" value="C:cytoplasm"/>
    <property type="evidence" value="ECO:0007669"/>
    <property type="project" value="TreeGrafter"/>
</dbReference>
<dbReference type="SMART" id="SM00238">
    <property type="entry name" value="BIR"/>
    <property type="match status" value="1"/>
</dbReference>
<protein>
    <submittedName>
        <fullName evidence="3">Uncharacterized protein</fullName>
    </submittedName>
</protein>
<evidence type="ECO:0000256" key="1">
    <source>
        <dbReference type="SAM" id="MobiDB-lite"/>
    </source>
</evidence>
<dbReference type="CDD" id="cd00022">
    <property type="entry name" value="BIR"/>
    <property type="match status" value="1"/>
</dbReference>
<dbReference type="OrthoDB" id="6196031at2759"/>
<dbReference type="SUPFAM" id="SSF57924">
    <property type="entry name" value="Inhibitor of apoptosis (IAP) repeat"/>
    <property type="match status" value="1"/>
</dbReference>
<proteinExistence type="predicted"/>
<dbReference type="Proteomes" id="UP000596742">
    <property type="component" value="Unassembled WGS sequence"/>
</dbReference>
<name>A0A8B6BX06_MYTGA</name>
<dbReference type="GO" id="GO:0051726">
    <property type="term" value="P:regulation of cell cycle"/>
    <property type="evidence" value="ECO:0007669"/>
    <property type="project" value="TreeGrafter"/>
</dbReference>
<feature type="region of interest" description="Disordered" evidence="1">
    <location>
        <begin position="126"/>
        <end position="182"/>
    </location>
</feature>
<dbReference type="AlphaFoldDB" id="A0A8B6BX06"/>
<sequence length="371" mass="41822">MASFTSLVMLFCVNVIYVDATVKMLNDKTCDVREDPISYIPNEYNCKFLGAGLYIFEEGSPSTVRKLTMDRLTDLSFLNIPQGTGLEMWANKGPYECEDMGSRETLSSSSGTDNTFVSVVEMTTDDHEEITKPDQTTEISKPSSHSSEKTTMKTANSSQQYGSTPQHNVSSEPTGIDSENDVDTTPWIISTISVIADHRLYNRPHNLALPPPHGHFIPQLQVAHIPPPEQPVLQPIPQVQPAQQPIPQPWHPTKMYYIDRDQSFEDCPQQMLQKPIDLVHNGFFYTVVGDRVTCFYCNVTLKHCDCDDCIETEHLRWGPNCLFAKMVSGLPLKEVVALRPKMYSLIFDVVAEDETIQKEKTHSKGNCKMCH</sequence>
<evidence type="ECO:0000313" key="3">
    <source>
        <dbReference type="EMBL" id="VDH96471.1"/>
    </source>
</evidence>
<feature type="compositionally biased region" description="Polar residues" evidence="1">
    <location>
        <begin position="152"/>
        <end position="173"/>
    </location>
</feature>
<feature type="compositionally biased region" description="Polar residues" evidence="1">
    <location>
        <begin position="133"/>
        <end position="145"/>
    </location>
</feature>